<evidence type="ECO:0000313" key="1">
    <source>
        <dbReference type="EMBL" id="KAJ1364614.1"/>
    </source>
</evidence>
<dbReference type="Proteomes" id="UP001196413">
    <property type="component" value="Unassembled WGS sequence"/>
</dbReference>
<reference evidence="1" key="1">
    <citation type="submission" date="2021-06" db="EMBL/GenBank/DDBJ databases">
        <title>Parelaphostrongylus tenuis whole genome reference sequence.</title>
        <authorList>
            <person name="Garwood T.J."/>
            <person name="Larsen P.A."/>
            <person name="Fountain-Jones N.M."/>
            <person name="Garbe J.R."/>
            <person name="Macchietto M.G."/>
            <person name="Kania S.A."/>
            <person name="Gerhold R.W."/>
            <person name="Richards J.E."/>
            <person name="Wolf T.M."/>
        </authorList>
    </citation>
    <scope>NUCLEOTIDE SEQUENCE</scope>
    <source>
        <strain evidence="1">MNPRO001-30</strain>
        <tissue evidence="1">Meninges</tissue>
    </source>
</reference>
<gene>
    <name evidence="1" type="ORF">KIN20_024738</name>
</gene>
<keyword evidence="2" id="KW-1185">Reference proteome</keyword>
<proteinExistence type="predicted"/>
<protein>
    <submittedName>
        <fullName evidence="1">Uncharacterized protein</fullName>
    </submittedName>
</protein>
<name>A0AAD5QWG8_PARTN</name>
<comment type="caution">
    <text evidence="1">The sequence shown here is derived from an EMBL/GenBank/DDBJ whole genome shotgun (WGS) entry which is preliminary data.</text>
</comment>
<dbReference type="AlphaFoldDB" id="A0AAD5QWG8"/>
<sequence length="83" mass="9460">MRQYIRQLHRCDQKKDMMLNESLERGGSIGLVHGTGNSGSAASARLSHSTSTGGHMIQEAFNERFWRRTVTSDEKWLYLFNNG</sequence>
<dbReference type="EMBL" id="JAHQIW010005012">
    <property type="protein sequence ID" value="KAJ1364614.1"/>
    <property type="molecule type" value="Genomic_DNA"/>
</dbReference>
<accession>A0AAD5QWG8</accession>
<evidence type="ECO:0000313" key="2">
    <source>
        <dbReference type="Proteomes" id="UP001196413"/>
    </source>
</evidence>
<organism evidence="1 2">
    <name type="scientific">Parelaphostrongylus tenuis</name>
    <name type="common">Meningeal worm</name>
    <dbReference type="NCBI Taxonomy" id="148309"/>
    <lineage>
        <taxon>Eukaryota</taxon>
        <taxon>Metazoa</taxon>
        <taxon>Ecdysozoa</taxon>
        <taxon>Nematoda</taxon>
        <taxon>Chromadorea</taxon>
        <taxon>Rhabditida</taxon>
        <taxon>Rhabditina</taxon>
        <taxon>Rhabditomorpha</taxon>
        <taxon>Strongyloidea</taxon>
        <taxon>Metastrongylidae</taxon>
        <taxon>Parelaphostrongylus</taxon>
    </lineage>
</organism>